<reference evidence="2 3" key="1">
    <citation type="submission" date="2014-10" db="EMBL/GenBank/DDBJ databases">
        <title>Draft genome sequence of the proteorhodopsin-containing marine bacterium Dokdonia donghaensis.</title>
        <authorList>
            <person name="Gomez-Consarnau L."/>
            <person name="Gonzalez J.M."/>
            <person name="Riedel T."/>
            <person name="Jaenicke S."/>
            <person name="Wagner-Doebler I."/>
            <person name="Fuhrman J.A."/>
        </authorList>
    </citation>
    <scope>NUCLEOTIDE SEQUENCE [LARGE SCALE GENOMIC DNA]</scope>
    <source>
        <strain evidence="2 3">DSW-1</strain>
    </source>
</reference>
<dbReference type="EMBL" id="JSAQ01000001">
    <property type="protein sequence ID" value="KGO05608.1"/>
    <property type="molecule type" value="Genomic_DNA"/>
</dbReference>
<comment type="caution">
    <text evidence="2">The sequence shown here is derived from an EMBL/GenBank/DDBJ whole genome shotgun (WGS) entry which is preliminary data.</text>
</comment>
<organism evidence="2 3">
    <name type="scientific">Dokdonia donghaensis DSW-1</name>
    <dbReference type="NCBI Taxonomy" id="1300343"/>
    <lineage>
        <taxon>Bacteria</taxon>
        <taxon>Pseudomonadati</taxon>
        <taxon>Bacteroidota</taxon>
        <taxon>Flavobacteriia</taxon>
        <taxon>Flavobacteriales</taxon>
        <taxon>Flavobacteriaceae</taxon>
        <taxon>Dokdonia</taxon>
    </lineage>
</organism>
<dbReference type="Pfam" id="PF19780">
    <property type="entry name" value="DUF6265"/>
    <property type="match status" value="1"/>
</dbReference>
<feature type="domain" description="DUF6265" evidence="1">
    <location>
        <begin position="33"/>
        <end position="138"/>
    </location>
</feature>
<dbReference type="AlphaFoldDB" id="A0A0A2GSV5"/>
<dbReference type="RefSeq" id="WP_035324657.1">
    <property type="nucleotide sequence ID" value="NZ_CP015125.1"/>
</dbReference>
<dbReference type="KEGG" id="ddo:I597_2287"/>
<proteinExistence type="predicted"/>
<sequence>MRYTLLLLSLFTLLLYSCKNEEKHAVVSSQFDYLIGDWERTNSKGGSATSEHWRAATSEDLRGHGYTIEDEDTVFNERMRIYKKQEQWMLSISGPNEKPTLFKITQHTNSAFTAVNPDNEFPKIITYSYFDDVLTATISAEDTEIPFIFWRMED</sequence>
<evidence type="ECO:0000313" key="2">
    <source>
        <dbReference type="EMBL" id="KGO05608.1"/>
    </source>
</evidence>
<gene>
    <name evidence="2" type="ORF">NV36_01260</name>
</gene>
<dbReference type="Proteomes" id="UP000030140">
    <property type="component" value="Unassembled WGS sequence"/>
</dbReference>
<evidence type="ECO:0000259" key="1">
    <source>
        <dbReference type="Pfam" id="PF19780"/>
    </source>
</evidence>
<dbReference type="InterPro" id="IPR046232">
    <property type="entry name" value="DUF6265"/>
</dbReference>
<protein>
    <recommendedName>
        <fullName evidence="1">DUF6265 domain-containing protein</fullName>
    </recommendedName>
</protein>
<accession>A0A0A2GSV5</accession>
<name>A0A0A2GSV5_9FLAO</name>
<evidence type="ECO:0000313" key="3">
    <source>
        <dbReference type="Proteomes" id="UP000030140"/>
    </source>
</evidence>
<dbReference type="OrthoDB" id="5382295at2"/>
<dbReference type="PATRIC" id="fig|1300343.5.peg.2307"/>
<dbReference type="PROSITE" id="PS51257">
    <property type="entry name" value="PROKAR_LIPOPROTEIN"/>
    <property type="match status" value="1"/>
</dbReference>
<keyword evidence="3" id="KW-1185">Reference proteome</keyword>